<dbReference type="InterPro" id="IPR020831">
    <property type="entry name" value="GlycerAld/Erythrose_P_DH"/>
</dbReference>
<dbReference type="InterPro" id="IPR020829">
    <property type="entry name" value="GlycerAld_3-P_DH_cat"/>
</dbReference>
<evidence type="ECO:0000256" key="2">
    <source>
        <dbReference type="ARBA" id="ARBA00023002"/>
    </source>
</evidence>
<comment type="similarity">
    <text evidence="1">Belongs to the glyceraldehyde-3-phosphate dehydrogenase family.</text>
</comment>
<gene>
    <name evidence="5" type="ORF">IZO911_LOCUS34686</name>
</gene>
<keyword evidence="2" id="KW-0560">Oxidoreductase</keyword>
<accession>A0A815EHA7</accession>
<dbReference type="Proteomes" id="UP000663860">
    <property type="component" value="Unassembled WGS sequence"/>
</dbReference>
<dbReference type="Pfam" id="PF02800">
    <property type="entry name" value="Gp_dh_C"/>
    <property type="match status" value="1"/>
</dbReference>
<evidence type="ECO:0000313" key="6">
    <source>
        <dbReference type="Proteomes" id="UP000663860"/>
    </source>
</evidence>
<dbReference type="EMBL" id="CAJNOE010000697">
    <property type="protein sequence ID" value="CAF1312494.1"/>
    <property type="molecule type" value="Genomic_DNA"/>
</dbReference>
<dbReference type="PANTHER" id="PTHR10836:SF76">
    <property type="entry name" value="GLYCERALDEHYDE-3-PHOSPHATE DEHYDROGENASE-RELATED"/>
    <property type="match status" value="1"/>
</dbReference>
<dbReference type="AlphaFoldDB" id="A0A815EHA7"/>
<feature type="domain" description="Glyceraldehyde 3-phosphate dehydrogenase catalytic" evidence="4">
    <location>
        <begin position="6"/>
        <end position="86"/>
    </location>
</feature>
<sequence>MIQHMIEKLILDLNGKLTGMFFYVPTANVSIIDLTARLNKDIKYDNMCTAIKKATDSPIKCILAYTDDEVFSIDFISDTHSVSFYIKALNFLICS</sequence>
<evidence type="ECO:0000256" key="1">
    <source>
        <dbReference type="ARBA" id="ARBA00007406"/>
    </source>
</evidence>
<dbReference type="SUPFAM" id="SSF55347">
    <property type="entry name" value="Glyceraldehyde-3-phosphate dehydrogenase-like, C-terminal domain"/>
    <property type="match status" value="1"/>
</dbReference>
<dbReference type="Gene3D" id="3.30.360.10">
    <property type="entry name" value="Dihydrodipicolinate Reductase, domain 2"/>
    <property type="match status" value="1"/>
</dbReference>
<organism evidence="5 6">
    <name type="scientific">Adineta steineri</name>
    <dbReference type="NCBI Taxonomy" id="433720"/>
    <lineage>
        <taxon>Eukaryota</taxon>
        <taxon>Metazoa</taxon>
        <taxon>Spiralia</taxon>
        <taxon>Gnathifera</taxon>
        <taxon>Rotifera</taxon>
        <taxon>Eurotatoria</taxon>
        <taxon>Bdelloidea</taxon>
        <taxon>Adinetida</taxon>
        <taxon>Adinetidae</taxon>
        <taxon>Adineta</taxon>
    </lineage>
</organism>
<proteinExistence type="inferred from homology"/>
<protein>
    <recommendedName>
        <fullName evidence="4">Glyceraldehyde 3-phosphate dehydrogenase catalytic domain-containing protein</fullName>
    </recommendedName>
</protein>
<comment type="catalytic activity">
    <reaction evidence="3">
        <text>D-glyceraldehyde 3-phosphate + phosphate + NAD(+) = (2R)-3-phospho-glyceroyl phosphate + NADH + H(+)</text>
        <dbReference type="Rhea" id="RHEA:10300"/>
        <dbReference type="ChEBI" id="CHEBI:15378"/>
        <dbReference type="ChEBI" id="CHEBI:43474"/>
        <dbReference type="ChEBI" id="CHEBI:57540"/>
        <dbReference type="ChEBI" id="CHEBI:57604"/>
        <dbReference type="ChEBI" id="CHEBI:57945"/>
        <dbReference type="ChEBI" id="CHEBI:59776"/>
        <dbReference type="EC" id="1.2.1.12"/>
    </reaction>
</comment>
<dbReference type="GO" id="GO:0005829">
    <property type="term" value="C:cytosol"/>
    <property type="evidence" value="ECO:0007669"/>
    <property type="project" value="TreeGrafter"/>
</dbReference>
<dbReference type="PANTHER" id="PTHR10836">
    <property type="entry name" value="GLYCERALDEHYDE 3-PHOSPHATE DEHYDROGENASE"/>
    <property type="match status" value="1"/>
</dbReference>
<evidence type="ECO:0000259" key="4">
    <source>
        <dbReference type="Pfam" id="PF02800"/>
    </source>
</evidence>
<dbReference type="GO" id="GO:0004365">
    <property type="term" value="F:glyceraldehyde-3-phosphate dehydrogenase (NAD+) (phosphorylating) activity"/>
    <property type="evidence" value="ECO:0007669"/>
    <property type="project" value="UniProtKB-EC"/>
</dbReference>
<dbReference type="PRINTS" id="PR00078">
    <property type="entry name" value="G3PDHDRGNASE"/>
</dbReference>
<dbReference type="GO" id="GO:0006096">
    <property type="term" value="P:glycolytic process"/>
    <property type="evidence" value="ECO:0007669"/>
    <property type="project" value="TreeGrafter"/>
</dbReference>
<evidence type="ECO:0000313" key="5">
    <source>
        <dbReference type="EMBL" id="CAF1312494.1"/>
    </source>
</evidence>
<evidence type="ECO:0000256" key="3">
    <source>
        <dbReference type="ARBA" id="ARBA00047698"/>
    </source>
</evidence>
<reference evidence="5" key="1">
    <citation type="submission" date="2021-02" db="EMBL/GenBank/DDBJ databases">
        <authorList>
            <person name="Nowell W R."/>
        </authorList>
    </citation>
    <scope>NUCLEOTIDE SEQUENCE</scope>
</reference>
<name>A0A815EHA7_9BILA</name>
<comment type="caution">
    <text evidence="5">The sequence shown here is derived from an EMBL/GenBank/DDBJ whole genome shotgun (WGS) entry which is preliminary data.</text>
</comment>